<sequence>MAKTSHHSPLQDVERDALLAQLALARQALIKAQRGMRPRSGLSRSAAAVIEEIDEFAFVLTGSTEFFHTDAHGTPPRQPG</sequence>
<dbReference type="RefSeq" id="WP_031268556.1">
    <property type="nucleotide sequence ID" value="NZ_CXST01000001.1"/>
</dbReference>
<reference evidence="2" key="1">
    <citation type="submission" date="2015-07" db="EMBL/GenBank/DDBJ databases">
        <authorList>
            <person name="Rodrigo-Torres Lidia"/>
            <person name="Arahal R.David."/>
        </authorList>
    </citation>
    <scope>NUCLEOTIDE SEQUENCE [LARGE SCALE GENOMIC DNA]</scope>
    <source>
        <strain evidence="2">CECT 4801</strain>
    </source>
</reference>
<dbReference type="OrthoDB" id="7679073at2"/>
<keyword evidence="2" id="KW-1185">Reference proteome</keyword>
<accession>A0A0M6XZX2</accession>
<protein>
    <submittedName>
        <fullName evidence="1">Uncharacterized protein</fullName>
    </submittedName>
</protein>
<gene>
    <name evidence="1" type="ORF">LAL4801_00583</name>
</gene>
<proteinExistence type="predicted"/>
<name>A0A0M6XZX2_9HYPH</name>
<evidence type="ECO:0000313" key="2">
    <source>
        <dbReference type="Proteomes" id="UP000048926"/>
    </source>
</evidence>
<organism evidence="1 2">
    <name type="scientific">Roseibium aggregatum</name>
    <dbReference type="NCBI Taxonomy" id="187304"/>
    <lineage>
        <taxon>Bacteria</taxon>
        <taxon>Pseudomonadati</taxon>
        <taxon>Pseudomonadota</taxon>
        <taxon>Alphaproteobacteria</taxon>
        <taxon>Hyphomicrobiales</taxon>
        <taxon>Stappiaceae</taxon>
        <taxon>Roseibium</taxon>
    </lineage>
</organism>
<dbReference type="EMBL" id="CXST01000001">
    <property type="protein sequence ID" value="CTQ42159.1"/>
    <property type="molecule type" value="Genomic_DNA"/>
</dbReference>
<dbReference type="AlphaFoldDB" id="A0A0M6XZX2"/>
<evidence type="ECO:0000313" key="1">
    <source>
        <dbReference type="EMBL" id="CTQ42159.1"/>
    </source>
</evidence>
<dbReference type="Proteomes" id="UP000048926">
    <property type="component" value="Unassembled WGS sequence"/>
</dbReference>